<dbReference type="AlphaFoldDB" id="A0A2P5ETR9"/>
<dbReference type="EMBL" id="JXTC01000100">
    <property type="protein sequence ID" value="PON88895.1"/>
    <property type="molecule type" value="Genomic_DNA"/>
</dbReference>
<evidence type="ECO:0000256" key="1">
    <source>
        <dbReference type="SAM" id="MobiDB-lite"/>
    </source>
</evidence>
<dbReference type="Proteomes" id="UP000237000">
    <property type="component" value="Unassembled WGS sequence"/>
</dbReference>
<name>A0A2P5ETR9_TREOI</name>
<protein>
    <submittedName>
        <fullName evidence="2">Uncharacterized protein</fullName>
    </submittedName>
</protein>
<evidence type="ECO:0000313" key="3">
    <source>
        <dbReference type="Proteomes" id="UP000237000"/>
    </source>
</evidence>
<reference evidence="3" key="1">
    <citation type="submission" date="2016-06" db="EMBL/GenBank/DDBJ databases">
        <title>Parallel loss of symbiosis genes in relatives of nitrogen-fixing non-legume Parasponia.</title>
        <authorList>
            <person name="Van Velzen R."/>
            <person name="Holmer R."/>
            <person name="Bu F."/>
            <person name="Rutten L."/>
            <person name="Van Zeijl A."/>
            <person name="Liu W."/>
            <person name="Santuari L."/>
            <person name="Cao Q."/>
            <person name="Sharma T."/>
            <person name="Shen D."/>
            <person name="Roswanjaya Y."/>
            <person name="Wardhani T."/>
            <person name="Kalhor M.S."/>
            <person name="Jansen J."/>
            <person name="Van den Hoogen J."/>
            <person name="Gungor B."/>
            <person name="Hartog M."/>
            <person name="Hontelez J."/>
            <person name="Verver J."/>
            <person name="Yang W.-C."/>
            <person name="Schijlen E."/>
            <person name="Repin R."/>
            <person name="Schilthuizen M."/>
            <person name="Schranz E."/>
            <person name="Heidstra R."/>
            <person name="Miyata K."/>
            <person name="Fedorova E."/>
            <person name="Kohlen W."/>
            <person name="Bisseling T."/>
            <person name="Smit S."/>
            <person name="Geurts R."/>
        </authorList>
    </citation>
    <scope>NUCLEOTIDE SEQUENCE [LARGE SCALE GENOMIC DNA]</scope>
    <source>
        <strain evidence="3">cv. RG33-2</strain>
    </source>
</reference>
<feature type="region of interest" description="Disordered" evidence="1">
    <location>
        <begin position="66"/>
        <end position="109"/>
    </location>
</feature>
<accession>A0A2P5ETR9</accession>
<sequence length="176" mass="19597">MVSTNELKINQFLQRLKVEIYRDIKISTGKGVPYTEVAEKALEAEEAELKVVKTLEIRRNVNMARRNANLGKGTRPEFNGGKRKFPQGQGQRQDPSKHPATGQQMQSTPNQKILCPNCGKPHKGECLLGGRACYTYGKTVYFPRDYPSTSGVQKKVPARVFTMTAIDTEVDPSVVA</sequence>
<organism evidence="2 3">
    <name type="scientific">Trema orientale</name>
    <name type="common">Charcoal tree</name>
    <name type="synonym">Celtis orientalis</name>
    <dbReference type="NCBI Taxonomy" id="63057"/>
    <lineage>
        <taxon>Eukaryota</taxon>
        <taxon>Viridiplantae</taxon>
        <taxon>Streptophyta</taxon>
        <taxon>Embryophyta</taxon>
        <taxon>Tracheophyta</taxon>
        <taxon>Spermatophyta</taxon>
        <taxon>Magnoliopsida</taxon>
        <taxon>eudicotyledons</taxon>
        <taxon>Gunneridae</taxon>
        <taxon>Pentapetalae</taxon>
        <taxon>rosids</taxon>
        <taxon>fabids</taxon>
        <taxon>Rosales</taxon>
        <taxon>Cannabaceae</taxon>
        <taxon>Trema</taxon>
    </lineage>
</organism>
<dbReference type="InParanoid" id="A0A2P5ETR9"/>
<comment type="caution">
    <text evidence="2">The sequence shown here is derived from an EMBL/GenBank/DDBJ whole genome shotgun (WGS) entry which is preliminary data.</text>
</comment>
<proteinExistence type="predicted"/>
<evidence type="ECO:0000313" key="2">
    <source>
        <dbReference type="EMBL" id="PON88895.1"/>
    </source>
</evidence>
<keyword evidence="3" id="KW-1185">Reference proteome</keyword>
<feature type="non-terminal residue" evidence="2">
    <location>
        <position position="176"/>
    </location>
</feature>
<gene>
    <name evidence="2" type="ORF">TorRG33x02_152780</name>
</gene>